<dbReference type="PROSITE" id="PS51257">
    <property type="entry name" value="PROKAR_LIPOPROTEIN"/>
    <property type="match status" value="1"/>
</dbReference>
<sequence length="1477" mass="163229">MKTDTLIFLMVLLACIFTGCKQNHIVGDNDWPKYQRDNYGSAVSPVNLEVGKLATSWVYETKQEPAPAWFGPAKWDAYAGALALPSMRNYDPVYHPVIVNDRLYYGSTADDGVHCLDVKTGREIWTFTTDAPVRIAPLYYQGNLYFGSDDGFAYSINALSGTLNWKFSPTEGESLILHNDRLISPYPIRSGIIIEDRTAYFAASLLPWNTSYVCAINAENGRPEGKGRYVKAYNELSLEGALVSSGQKLIMPQGRVAPLIFDRKTGEKAGSLPGGGGCFVLITPENDVVHTPATRKKNIAVSSFNDAEEASLMTYEHGKAMVISGDTAFIMADHSISAYDRKNQQTVWVNRKYSALSIIRGGNTLYVGGVDTVYAISTGSGVTQWKKNVEGMVYGMALGDSAFFASTNEGKIYCFRSDSNLPAFLPETEVVDTGQVKQLNKPRLQAAQVAILKGESNNQSLKNGPYANFIGKNEARVRWFTNSPSPSLLVYGIDTLDHTVSDMALKTEHELIIKGLRKNYSYNYKIKTKIAGEWSETKSFELDNFFNHHTFQWADIDDPFEHAENNKLIISQAKEIVSLANISRGSCIVLGFDEGQLAYEVARQSQLNVIAIEPAGKVKSLREKLQKAGVYGKRISVRSLQDLTKFPADIANLMVITTSAEEQKEAINRILAPRGKVLIKTGNNQNSAELFNFASYSPNRSNDTNWKIYTKPKIEGSGIWSHQYGKPDNSAFGGEQLWGVTSTEDFKVQWIGRPGPRFQSDRSGRKTSPLAINGKLFVQGLERIAAIDAYNGHLLWTNSLPGFMRFNVPRDCSNWSADEDFLYVAVGGFCEKIEASSGEVVGHIPVVPGARSDAAFDWGYIANTDKFLIGSAVRKNTIYTYFASNAGWYDAQEGELTHKVSSDNIYVLDKQTNGLVWNYERGLIINPTITVSDGKIYFVECRNKSARLSQQRRLDLAKLNKDLYLVALDMASGRQEWEKKIAVEPGVSIFFLAYGKGKLVMTSSHAGNYYIYGYDATNGSRIWDQTISWFSGDHGGHMSKPAIVNGKVLVKPALLDLSTGERLPNDMPKGGHGCGSYACTAQSVFYRGGSVTMWNTESNNLSKWERLRPDCWISTIPADGLILSPEGGGGCSCGSWLETSIAFAPRSRAPIMFDSKGINEYEDSLRVEIKTQNVGNAIIRYTLDGTQPRANDPVYEGPVTLYHETTITAGLFTADNNSLGKMRSKHFKRRYPAPIIRPGNKILNGSAQVFLDLKGATGSLRYTTDGSAPTIKSQKYKGPITISDSTTISAATFWQDHNGRWVKSKPAIASLGVPKLQEAVSDQPVLPGLTYNYYLGSFNNVTDFADLPILKTAVVSTFSTKERLRDENYGFSFSGLIKIEQDGIYEFSTVSDDGSVLIIDHELVVDNDGVHTRNEKAGKIALAAGWHTIEVKYFQRNEGHQLQVFFEGPGLEKQEIPATVLFHAVENGYGEEDPQGE</sequence>
<dbReference type="SUPFAM" id="SSF53335">
    <property type="entry name" value="S-adenosyl-L-methionine-dependent methyltransferases"/>
    <property type="match status" value="1"/>
</dbReference>
<dbReference type="Proteomes" id="UP001172083">
    <property type="component" value="Unassembled WGS sequence"/>
</dbReference>
<comment type="caution">
    <text evidence="2">The sequence shown here is derived from an EMBL/GenBank/DDBJ whole genome shotgun (WGS) entry which is preliminary data.</text>
</comment>
<dbReference type="SUPFAM" id="SSF56988">
    <property type="entry name" value="Anthrax protective antigen"/>
    <property type="match status" value="1"/>
</dbReference>
<dbReference type="InterPro" id="IPR015943">
    <property type="entry name" value="WD40/YVTN_repeat-like_dom_sf"/>
</dbReference>
<evidence type="ECO:0000313" key="3">
    <source>
        <dbReference type="Proteomes" id="UP001172083"/>
    </source>
</evidence>
<dbReference type="RefSeq" id="WP_346758991.1">
    <property type="nucleotide sequence ID" value="NZ_JAUJEB010000003.1"/>
</dbReference>
<dbReference type="Gene3D" id="2.130.10.10">
    <property type="entry name" value="YVTN repeat-like/Quinoprotein amine dehydrogenase"/>
    <property type="match status" value="2"/>
</dbReference>
<proteinExistence type="predicted"/>
<dbReference type="Pfam" id="PF13290">
    <property type="entry name" value="CHB_HEX_C_1"/>
    <property type="match status" value="2"/>
</dbReference>
<dbReference type="SMART" id="SM00564">
    <property type="entry name" value="PQQ"/>
    <property type="match status" value="6"/>
</dbReference>
<dbReference type="InterPro" id="IPR037524">
    <property type="entry name" value="PA14/GLEYA"/>
</dbReference>
<dbReference type="Gene3D" id="2.40.128.630">
    <property type="match status" value="1"/>
</dbReference>
<accession>A0ABT8L7C1</accession>
<dbReference type="InterPro" id="IPR008963">
    <property type="entry name" value="Purple_acid_Pase-like_N"/>
</dbReference>
<organism evidence="2 3">
    <name type="scientific">Agaribacillus aureus</name>
    <dbReference type="NCBI Taxonomy" id="3051825"/>
    <lineage>
        <taxon>Bacteria</taxon>
        <taxon>Pseudomonadati</taxon>
        <taxon>Bacteroidota</taxon>
        <taxon>Cytophagia</taxon>
        <taxon>Cytophagales</taxon>
        <taxon>Splendidivirgaceae</taxon>
        <taxon>Agaribacillus</taxon>
    </lineage>
</organism>
<dbReference type="InterPro" id="IPR002372">
    <property type="entry name" value="PQQ_rpt_dom"/>
</dbReference>
<dbReference type="InterPro" id="IPR011047">
    <property type="entry name" value="Quinoprotein_ADH-like_sf"/>
</dbReference>
<feature type="domain" description="PA14" evidence="1">
    <location>
        <begin position="1324"/>
        <end position="1460"/>
    </location>
</feature>
<dbReference type="Pfam" id="PF07691">
    <property type="entry name" value="PA14"/>
    <property type="match status" value="1"/>
</dbReference>
<name>A0ABT8L7C1_9BACT</name>
<gene>
    <name evidence="2" type="ORF">QQ020_16400</name>
</gene>
<dbReference type="InterPro" id="IPR011658">
    <property type="entry name" value="PA14_dom"/>
</dbReference>
<keyword evidence="3" id="KW-1185">Reference proteome</keyword>
<dbReference type="Pfam" id="PF13360">
    <property type="entry name" value="PQQ_2"/>
    <property type="match status" value="2"/>
</dbReference>
<dbReference type="InterPro" id="IPR059177">
    <property type="entry name" value="GH29D-like_dom"/>
</dbReference>
<dbReference type="InterPro" id="IPR029063">
    <property type="entry name" value="SAM-dependent_MTases_sf"/>
</dbReference>
<dbReference type="PANTHER" id="PTHR34512:SF30">
    <property type="entry name" value="OUTER MEMBRANE PROTEIN ASSEMBLY FACTOR BAMB"/>
    <property type="match status" value="1"/>
</dbReference>
<dbReference type="EMBL" id="JAUJEB010000003">
    <property type="protein sequence ID" value="MDN5213654.1"/>
    <property type="molecule type" value="Genomic_DNA"/>
</dbReference>
<dbReference type="SUPFAM" id="SSF49363">
    <property type="entry name" value="Purple acid phosphatase, N-terminal domain"/>
    <property type="match status" value="1"/>
</dbReference>
<dbReference type="Gene3D" id="3.90.182.10">
    <property type="entry name" value="Toxin - Anthrax Protective Antigen,domain 1"/>
    <property type="match status" value="1"/>
</dbReference>
<reference evidence="2" key="1">
    <citation type="submission" date="2023-06" db="EMBL/GenBank/DDBJ databases">
        <title>Genomic of Agaribacillus aureum.</title>
        <authorList>
            <person name="Wang G."/>
        </authorList>
    </citation>
    <scope>NUCLEOTIDE SEQUENCE</scope>
    <source>
        <strain evidence="2">BMA12</strain>
    </source>
</reference>
<protein>
    <submittedName>
        <fullName evidence="2">PQQ-binding-like beta-propeller repeat protein</fullName>
    </submittedName>
</protein>
<dbReference type="InterPro" id="IPR018391">
    <property type="entry name" value="PQQ_b-propeller_rpt"/>
</dbReference>
<evidence type="ECO:0000259" key="1">
    <source>
        <dbReference type="PROSITE" id="PS51820"/>
    </source>
</evidence>
<dbReference type="SMART" id="SM00758">
    <property type="entry name" value="PA14"/>
    <property type="match status" value="1"/>
</dbReference>
<dbReference type="SUPFAM" id="SSF50998">
    <property type="entry name" value="Quinoprotein alcohol dehydrogenase-like"/>
    <property type="match status" value="3"/>
</dbReference>
<dbReference type="PANTHER" id="PTHR34512">
    <property type="entry name" value="CELL SURFACE PROTEIN"/>
    <property type="match status" value="1"/>
</dbReference>
<evidence type="ECO:0000313" key="2">
    <source>
        <dbReference type="EMBL" id="MDN5213654.1"/>
    </source>
</evidence>
<dbReference type="PROSITE" id="PS51820">
    <property type="entry name" value="PA14"/>
    <property type="match status" value="1"/>
</dbReference>